<evidence type="ECO:0000313" key="2">
    <source>
        <dbReference type="Proteomes" id="UP000298138"/>
    </source>
</evidence>
<organism evidence="1 2">
    <name type="scientific">Ascodesmis nigricans</name>
    <dbReference type="NCBI Taxonomy" id="341454"/>
    <lineage>
        <taxon>Eukaryota</taxon>
        <taxon>Fungi</taxon>
        <taxon>Dikarya</taxon>
        <taxon>Ascomycota</taxon>
        <taxon>Pezizomycotina</taxon>
        <taxon>Pezizomycetes</taxon>
        <taxon>Pezizales</taxon>
        <taxon>Ascodesmidaceae</taxon>
        <taxon>Ascodesmis</taxon>
    </lineage>
</organism>
<dbReference type="InParanoid" id="A0A4S2MMS6"/>
<evidence type="ECO:0000313" key="1">
    <source>
        <dbReference type="EMBL" id="TGZ78333.1"/>
    </source>
</evidence>
<dbReference type="EMBL" id="ML220142">
    <property type="protein sequence ID" value="TGZ78333.1"/>
    <property type="molecule type" value="Genomic_DNA"/>
</dbReference>
<dbReference type="AlphaFoldDB" id="A0A4S2MMS6"/>
<dbReference type="Proteomes" id="UP000298138">
    <property type="component" value="Unassembled WGS sequence"/>
</dbReference>
<sequence length="56" mass="5311">MPDLTGGKSGVGNRGGCGAGGGLGAGIVVEVATCGDIRCGKLGYRGTGGVLLGFRD</sequence>
<proteinExistence type="predicted"/>
<keyword evidence="2" id="KW-1185">Reference proteome</keyword>
<name>A0A4S2MMS6_9PEZI</name>
<reference evidence="1 2" key="1">
    <citation type="submission" date="2019-04" db="EMBL/GenBank/DDBJ databases">
        <title>Comparative genomics and transcriptomics to analyze fruiting body development in filamentous ascomycetes.</title>
        <authorList>
            <consortium name="DOE Joint Genome Institute"/>
            <person name="Lutkenhaus R."/>
            <person name="Traeger S."/>
            <person name="Breuer J."/>
            <person name="Kuo A."/>
            <person name="Lipzen A."/>
            <person name="Pangilinan J."/>
            <person name="Dilworth D."/>
            <person name="Sandor L."/>
            <person name="Poggeler S."/>
            <person name="Barry K."/>
            <person name="Grigoriev I.V."/>
            <person name="Nowrousian M."/>
        </authorList>
    </citation>
    <scope>NUCLEOTIDE SEQUENCE [LARGE SCALE GENOMIC DNA]</scope>
    <source>
        <strain evidence="1 2">CBS 389.68</strain>
    </source>
</reference>
<accession>A0A4S2MMS6</accession>
<protein>
    <submittedName>
        <fullName evidence="1">Uncharacterized protein</fullName>
    </submittedName>
</protein>
<gene>
    <name evidence="1" type="ORF">EX30DRAFT_158884</name>
</gene>